<name>A0ABQ9ESG3_TEGGR</name>
<dbReference type="InterPro" id="IPR036291">
    <property type="entry name" value="NAD(P)-bd_dom_sf"/>
</dbReference>
<sequence>IGFVALRRYCQGGTCRSIARLDGKTVIITGANTGIGARVILACRDITKAERAAQNIMKQTQNPNVEVRVLDLASLSSVRSFAENIKKTEDKLNILINNAGGKINFDDINLEKDYNPMEAYRQSKLANVLFTKELSRQLQGTNVTINALHPGVVKTELVRYMPLTIPFFLRWLFIPFKPFLKSPKQGAQTSIYCAVAEELEHVSGKYFSDCAVKEPDACAKDDEAAKRLWTLSEELVGLKKTESSGGTCKSIARLDGKTVIITGANTGIGRETALDLAGRGARVILACRDITKAERAAQNIMKQTQNPNVEIRVLDLASLSSVRSFAEKIKNTEEKLDILINNADLLKKSAPSRIINVSSMAHRGTNVTVNALHPGIVKTERYLPLTIPFFLRLLFIPFKPFLKSPKQGAQTSIYC</sequence>
<evidence type="ECO:0000256" key="1">
    <source>
        <dbReference type="ARBA" id="ARBA00023002"/>
    </source>
</evidence>
<dbReference type="EMBL" id="JARBDR010000657">
    <property type="protein sequence ID" value="KAJ8308133.1"/>
    <property type="molecule type" value="Genomic_DNA"/>
</dbReference>
<evidence type="ECO:0000256" key="2">
    <source>
        <dbReference type="SAM" id="Coils"/>
    </source>
</evidence>
<proteinExistence type="predicted"/>
<reference evidence="3 4" key="1">
    <citation type="submission" date="2022-12" db="EMBL/GenBank/DDBJ databases">
        <title>Chromosome-level genome of Tegillarca granosa.</title>
        <authorList>
            <person name="Kim J."/>
        </authorList>
    </citation>
    <scope>NUCLEOTIDE SEQUENCE [LARGE SCALE GENOMIC DNA]</scope>
    <source>
        <strain evidence="3">Teg-2019</strain>
        <tissue evidence="3">Adductor muscle</tissue>
    </source>
</reference>
<evidence type="ECO:0000313" key="4">
    <source>
        <dbReference type="Proteomes" id="UP001217089"/>
    </source>
</evidence>
<comment type="caution">
    <text evidence="3">The sequence shown here is derived from an EMBL/GenBank/DDBJ whole genome shotgun (WGS) entry which is preliminary data.</text>
</comment>
<protein>
    <recommendedName>
        <fullName evidence="5">Retinol dehydrogenase 13</fullName>
    </recommendedName>
</protein>
<dbReference type="Proteomes" id="UP001217089">
    <property type="component" value="Unassembled WGS sequence"/>
</dbReference>
<evidence type="ECO:0000313" key="3">
    <source>
        <dbReference type="EMBL" id="KAJ8308133.1"/>
    </source>
</evidence>
<feature type="non-terminal residue" evidence="3">
    <location>
        <position position="1"/>
    </location>
</feature>
<dbReference type="PANTHER" id="PTHR43157">
    <property type="entry name" value="PHOSPHATIDYLINOSITOL-GLYCAN BIOSYNTHESIS CLASS F PROTEIN-RELATED"/>
    <property type="match status" value="1"/>
</dbReference>
<dbReference type="Pfam" id="PF00106">
    <property type="entry name" value="adh_short"/>
    <property type="match status" value="3"/>
</dbReference>
<feature type="non-terminal residue" evidence="3">
    <location>
        <position position="415"/>
    </location>
</feature>
<dbReference type="SUPFAM" id="SSF51735">
    <property type="entry name" value="NAD(P)-binding Rossmann-fold domains"/>
    <property type="match status" value="2"/>
</dbReference>
<keyword evidence="2" id="KW-0175">Coiled coil</keyword>
<organism evidence="3 4">
    <name type="scientific">Tegillarca granosa</name>
    <name type="common">Malaysian cockle</name>
    <name type="synonym">Anadara granosa</name>
    <dbReference type="NCBI Taxonomy" id="220873"/>
    <lineage>
        <taxon>Eukaryota</taxon>
        <taxon>Metazoa</taxon>
        <taxon>Spiralia</taxon>
        <taxon>Lophotrochozoa</taxon>
        <taxon>Mollusca</taxon>
        <taxon>Bivalvia</taxon>
        <taxon>Autobranchia</taxon>
        <taxon>Pteriomorphia</taxon>
        <taxon>Arcoida</taxon>
        <taxon>Arcoidea</taxon>
        <taxon>Arcidae</taxon>
        <taxon>Tegillarca</taxon>
    </lineage>
</organism>
<keyword evidence="4" id="KW-1185">Reference proteome</keyword>
<gene>
    <name evidence="3" type="ORF">KUTeg_013007</name>
</gene>
<evidence type="ECO:0008006" key="5">
    <source>
        <dbReference type="Google" id="ProtNLM"/>
    </source>
</evidence>
<feature type="coiled-coil region" evidence="2">
    <location>
        <begin position="322"/>
        <end position="349"/>
    </location>
</feature>
<keyword evidence="1" id="KW-0560">Oxidoreductase</keyword>
<dbReference type="Gene3D" id="3.40.50.720">
    <property type="entry name" value="NAD(P)-binding Rossmann-like Domain"/>
    <property type="match status" value="4"/>
</dbReference>
<accession>A0ABQ9ESG3</accession>
<dbReference type="InterPro" id="IPR002347">
    <property type="entry name" value="SDR_fam"/>
</dbReference>
<dbReference type="PRINTS" id="PR00081">
    <property type="entry name" value="GDHRDH"/>
</dbReference>
<dbReference type="PANTHER" id="PTHR43157:SF31">
    <property type="entry name" value="PHOSPHATIDYLINOSITOL-GLYCAN BIOSYNTHESIS CLASS F PROTEIN"/>
    <property type="match status" value="1"/>
</dbReference>